<feature type="region of interest" description="Disordered" evidence="6">
    <location>
        <begin position="66"/>
        <end position="157"/>
    </location>
</feature>
<evidence type="ECO:0000313" key="7">
    <source>
        <dbReference type="EMBL" id="KAJ2688569.1"/>
    </source>
</evidence>
<feature type="compositionally biased region" description="Acidic residues" evidence="6">
    <location>
        <begin position="112"/>
        <end position="122"/>
    </location>
</feature>
<dbReference type="GO" id="GO:0044773">
    <property type="term" value="P:mitotic DNA damage checkpoint signaling"/>
    <property type="evidence" value="ECO:0007669"/>
    <property type="project" value="TreeGrafter"/>
</dbReference>
<keyword evidence="3" id="KW-0863">Zinc-finger</keyword>
<feature type="compositionally biased region" description="Basic residues" evidence="6">
    <location>
        <begin position="66"/>
        <end position="77"/>
    </location>
</feature>
<feature type="region of interest" description="Disordered" evidence="6">
    <location>
        <begin position="1"/>
        <end position="35"/>
    </location>
</feature>
<evidence type="ECO:0008006" key="9">
    <source>
        <dbReference type="Google" id="ProtNLM"/>
    </source>
</evidence>
<evidence type="ECO:0000256" key="3">
    <source>
        <dbReference type="ARBA" id="ARBA00022771"/>
    </source>
</evidence>
<dbReference type="AlphaFoldDB" id="A0A9W8GNZ6"/>
<dbReference type="InterPro" id="IPR040050">
    <property type="entry name" value="ZNF830-like"/>
</dbReference>
<evidence type="ECO:0000256" key="1">
    <source>
        <dbReference type="ARBA" id="ARBA00004123"/>
    </source>
</evidence>
<accession>A0A9W8GNZ6</accession>
<dbReference type="GO" id="GO:0033260">
    <property type="term" value="P:nuclear DNA replication"/>
    <property type="evidence" value="ECO:0007669"/>
    <property type="project" value="TreeGrafter"/>
</dbReference>
<gene>
    <name evidence="7" type="ORF">IWW39_002120</name>
</gene>
<keyword evidence="8" id="KW-1185">Reference proteome</keyword>
<feature type="region of interest" description="Disordered" evidence="6">
    <location>
        <begin position="189"/>
        <end position="222"/>
    </location>
</feature>
<dbReference type="Proteomes" id="UP001151516">
    <property type="component" value="Unassembled WGS sequence"/>
</dbReference>
<feature type="compositionally biased region" description="Acidic residues" evidence="6">
    <location>
        <begin position="254"/>
        <end position="271"/>
    </location>
</feature>
<dbReference type="GO" id="GO:0005681">
    <property type="term" value="C:spliceosomal complex"/>
    <property type="evidence" value="ECO:0007669"/>
    <property type="project" value="InterPro"/>
</dbReference>
<keyword evidence="5" id="KW-0539">Nucleus</keyword>
<dbReference type="OrthoDB" id="5560713at2759"/>
<evidence type="ECO:0000256" key="5">
    <source>
        <dbReference type="ARBA" id="ARBA00023242"/>
    </source>
</evidence>
<keyword evidence="2" id="KW-0479">Metal-binding</keyword>
<protein>
    <recommendedName>
        <fullName evidence="9">Coiled-coil domain-containing protein 16</fullName>
    </recommendedName>
</protein>
<keyword evidence="4" id="KW-0862">Zinc</keyword>
<dbReference type="EMBL" id="JANBTX010000043">
    <property type="protein sequence ID" value="KAJ2688569.1"/>
    <property type="molecule type" value="Genomic_DNA"/>
</dbReference>
<feature type="compositionally biased region" description="Basic and acidic residues" evidence="6">
    <location>
        <begin position="92"/>
        <end position="101"/>
    </location>
</feature>
<dbReference type="GO" id="GO:0003676">
    <property type="term" value="F:nucleic acid binding"/>
    <property type="evidence" value="ECO:0007669"/>
    <property type="project" value="InterPro"/>
</dbReference>
<evidence type="ECO:0000256" key="4">
    <source>
        <dbReference type="ARBA" id="ARBA00022833"/>
    </source>
</evidence>
<name>A0A9W8GNZ6_9FUNG</name>
<dbReference type="PANTHER" id="PTHR13278:SF0">
    <property type="entry name" value="ZINC FINGER PROTEIN 830"/>
    <property type="match status" value="1"/>
</dbReference>
<sequence length="282" mass="31353">MSARDLLRRAREQKKRQLNAKPDTPQLSLPSDSNARTDNKGNLFCLICNLQVKPADANSWKIHVASRRHQQTTKRPHSSIADIGKLSIEAEETGKRQKLDEQEPALPLDYGSDSEESPDEASELPAVTIDAEVEPLASDGEQAAALPTGFFDNAEEQKAAETEALLAHTGEPDGLLDERLAEFESEIAGLTQPLDVQPNNAESAEDVGESEEAELEHQSEMWRQRTDKLIHLRSIIKEGIRDLDPSEPPRANDVEMEEEDDSDDSSSDSEYAELMNWRSSKI</sequence>
<dbReference type="PANTHER" id="PTHR13278">
    <property type="entry name" value="ZINC FINGER PROTEIN 830"/>
    <property type="match status" value="1"/>
</dbReference>
<feature type="compositionally biased region" description="Acidic residues" evidence="6">
    <location>
        <begin position="203"/>
        <end position="214"/>
    </location>
</feature>
<evidence type="ECO:0000256" key="2">
    <source>
        <dbReference type="ARBA" id="ARBA00022723"/>
    </source>
</evidence>
<feature type="compositionally biased region" description="Basic and acidic residues" evidence="6">
    <location>
        <begin position="1"/>
        <end position="10"/>
    </location>
</feature>
<dbReference type="GO" id="GO:0033314">
    <property type="term" value="P:mitotic DNA replication checkpoint signaling"/>
    <property type="evidence" value="ECO:0007669"/>
    <property type="project" value="TreeGrafter"/>
</dbReference>
<organism evidence="7 8">
    <name type="scientific">Coemansia spiralis</name>
    <dbReference type="NCBI Taxonomy" id="417178"/>
    <lineage>
        <taxon>Eukaryota</taxon>
        <taxon>Fungi</taxon>
        <taxon>Fungi incertae sedis</taxon>
        <taxon>Zoopagomycota</taxon>
        <taxon>Kickxellomycotina</taxon>
        <taxon>Kickxellomycetes</taxon>
        <taxon>Kickxellales</taxon>
        <taxon>Kickxellaceae</taxon>
        <taxon>Coemansia</taxon>
    </lineage>
</organism>
<evidence type="ECO:0000313" key="8">
    <source>
        <dbReference type="Proteomes" id="UP001151516"/>
    </source>
</evidence>
<feature type="region of interest" description="Disordered" evidence="6">
    <location>
        <begin position="237"/>
        <end position="282"/>
    </location>
</feature>
<comment type="subcellular location">
    <subcellularLocation>
        <location evidence="1">Nucleus</location>
    </subcellularLocation>
</comment>
<proteinExistence type="predicted"/>
<evidence type="ECO:0000256" key="6">
    <source>
        <dbReference type="SAM" id="MobiDB-lite"/>
    </source>
</evidence>
<comment type="caution">
    <text evidence="7">The sequence shown here is derived from an EMBL/GenBank/DDBJ whole genome shotgun (WGS) entry which is preliminary data.</text>
</comment>
<feature type="compositionally biased region" description="Polar residues" evidence="6">
    <location>
        <begin position="25"/>
        <end position="35"/>
    </location>
</feature>
<reference evidence="7" key="1">
    <citation type="submission" date="2022-07" db="EMBL/GenBank/DDBJ databases">
        <title>Phylogenomic reconstructions and comparative analyses of Kickxellomycotina fungi.</title>
        <authorList>
            <person name="Reynolds N.K."/>
            <person name="Stajich J.E."/>
            <person name="Barry K."/>
            <person name="Grigoriev I.V."/>
            <person name="Crous P."/>
            <person name="Smith M.E."/>
        </authorList>
    </citation>
    <scope>NUCLEOTIDE SEQUENCE</scope>
    <source>
        <strain evidence="7">CBS 109367</strain>
    </source>
</reference>
<dbReference type="GO" id="GO:0008270">
    <property type="term" value="F:zinc ion binding"/>
    <property type="evidence" value="ECO:0007669"/>
    <property type="project" value="UniProtKB-KW"/>
</dbReference>